<dbReference type="AlphaFoldDB" id="A0AA40KLQ6"/>
<dbReference type="Pfam" id="PF01112">
    <property type="entry name" value="Asparaginase_2"/>
    <property type="match status" value="1"/>
</dbReference>
<reference evidence="2" key="1">
    <citation type="submission" date="2021-10" db="EMBL/GenBank/DDBJ databases">
        <title>Melipona bicolor Genome sequencing and assembly.</title>
        <authorList>
            <person name="Araujo N.S."/>
            <person name="Arias M.C."/>
        </authorList>
    </citation>
    <scope>NUCLEOTIDE SEQUENCE</scope>
    <source>
        <strain evidence="2">USP_2M_L1-L4_2017</strain>
        <tissue evidence="2">Whole body</tissue>
    </source>
</reference>
<dbReference type="InterPro" id="IPR029055">
    <property type="entry name" value="Ntn_hydrolases_N"/>
</dbReference>
<comment type="caution">
    <text evidence="2">The sequence shown here is derived from an EMBL/GenBank/DDBJ whole genome shotgun (WGS) entry which is preliminary data.</text>
</comment>
<proteinExistence type="inferred from homology"/>
<organism evidence="2 3">
    <name type="scientific">Melipona bicolor</name>
    <dbReference type="NCBI Taxonomy" id="60889"/>
    <lineage>
        <taxon>Eukaryota</taxon>
        <taxon>Metazoa</taxon>
        <taxon>Ecdysozoa</taxon>
        <taxon>Arthropoda</taxon>
        <taxon>Hexapoda</taxon>
        <taxon>Insecta</taxon>
        <taxon>Pterygota</taxon>
        <taxon>Neoptera</taxon>
        <taxon>Endopterygota</taxon>
        <taxon>Hymenoptera</taxon>
        <taxon>Apocrita</taxon>
        <taxon>Aculeata</taxon>
        <taxon>Apoidea</taxon>
        <taxon>Anthophila</taxon>
        <taxon>Apidae</taxon>
        <taxon>Melipona</taxon>
    </lineage>
</organism>
<sequence length="108" mass="11941">MYEDITVCDNTLNKSHKQIGSGECKCYENNAPCIIVHGGAGDIDDFIIIEKMTACKKAAVNGYKKLMNGGTSVDAVEAALWWLECDEFFNCSYGSVLNEIGAFYIYFT</sequence>
<evidence type="ECO:0000313" key="3">
    <source>
        <dbReference type="Proteomes" id="UP001177670"/>
    </source>
</evidence>
<evidence type="ECO:0000313" key="2">
    <source>
        <dbReference type="EMBL" id="KAK1125034.1"/>
    </source>
</evidence>
<protein>
    <submittedName>
        <fullName evidence="2">Uncharacterized protein</fullName>
    </submittedName>
</protein>
<accession>A0AA40KLQ6</accession>
<comment type="similarity">
    <text evidence="1">Belongs to the Ntn-hydrolase family.</text>
</comment>
<dbReference type="EMBL" id="JAHYIQ010000017">
    <property type="protein sequence ID" value="KAK1125034.1"/>
    <property type="molecule type" value="Genomic_DNA"/>
</dbReference>
<name>A0AA40KLQ6_9HYME</name>
<keyword evidence="3" id="KW-1185">Reference proteome</keyword>
<dbReference type="GO" id="GO:0016787">
    <property type="term" value="F:hydrolase activity"/>
    <property type="evidence" value="ECO:0007669"/>
    <property type="project" value="InterPro"/>
</dbReference>
<dbReference type="InterPro" id="IPR000246">
    <property type="entry name" value="Peptidase_T2"/>
</dbReference>
<gene>
    <name evidence="2" type="ORF">K0M31_006371</name>
</gene>
<dbReference type="Proteomes" id="UP001177670">
    <property type="component" value="Unassembled WGS sequence"/>
</dbReference>
<evidence type="ECO:0000256" key="1">
    <source>
        <dbReference type="ARBA" id="ARBA00010872"/>
    </source>
</evidence>
<dbReference type="SUPFAM" id="SSF56235">
    <property type="entry name" value="N-terminal nucleophile aminohydrolases (Ntn hydrolases)"/>
    <property type="match status" value="1"/>
</dbReference>